<dbReference type="SMART" id="SM00234">
    <property type="entry name" value="START"/>
    <property type="match status" value="1"/>
</dbReference>
<dbReference type="FunFam" id="2.30.29.30:FF:000104">
    <property type="entry name" value="collagen type IV alpha-3-binding protein-like isoform X2"/>
    <property type="match status" value="1"/>
</dbReference>
<evidence type="ECO:0000256" key="4">
    <source>
        <dbReference type="ARBA" id="ARBA00004555"/>
    </source>
</evidence>
<dbReference type="Ensembl" id="ENSNNAT00000010233.1">
    <property type="protein sequence ID" value="ENSNNAP00000009768.1"/>
    <property type="gene ID" value="ENSNNAG00000006429.1"/>
</dbReference>
<feature type="compositionally biased region" description="Polar residues" evidence="13">
    <location>
        <begin position="1"/>
        <end position="10"/>
    </location>
</feature>
<comment type="catalytic activity">
    <reaction evidence="1">
        <text>N-hexadecanoylsphing-4-enine(in) = N-hexadecanoylsphing-4-enine(out)</text>
        <dbReference type="Rhea" id="RHEA:45720"/>
        <dbReference type="ChEBI" id="CHEBI:72959"/>
    </reaction>
</comment>
<dbReference type="CDD" id="cd13283">
    <property type="entry name" value="PH_GPBP"/>
    <property type="match status" value="1"/>
</dbReference>
<feature type="domain" description="PH" evidence="14">
    <location>
        <begin position="23"/>
        <end position="117"/>
    </location>
</feature>
<dbReference type="SUPFAM" id="SSF50729">
    <property type="entry name" value="PH domain-like"/>
    <property type="match status" value="1"/>
</dbReference>
<dbReference type="GO" id="GO:0005794">
    <property type="term" value="C:Golgi apparatus"/>
    <property type="evidence" value="ECO:0007669"/>
    <property type="project" value="UniProtKB-SubCell"/>
</dbReference>
<proteinExistence type="predicted"/>
<dbReference type="GeneTree" id="ENSGT00940000155123"/>
<dbReference type="GO" id="GO:0008289">
    <property type="term" value="F:lipid binding"/>
    <property type="evidence" value="ECO:0007669"/>
    <property type="project" value="InterPro"/>
</dbReference>
<dbReference type="AlphaFoldDB" id="A0A8C6X6Q0"/>
<evidence type="ECO:0000256" key="13">
    <source>
        <dbReference type="SAM" id="MobiDB-lite"/>
    </source>
</evidence>
<feature type="region of interest" description="Disordered" evidence="13">
    <location>
        <begin position="1"/>
        <end position="22"/>
    </location>
</feature>
<keyword evidence="8" id="KW-0256">Endoplasmic reticulum</keyword>
<evidence type="ECO:0000256" key="3">
    <source>
        <dbReference type="ARBA" id="ARBA00004496"/>
    </source>
</evidence>
<reference evidence="16" key="1">
    <citation type="submission" date="2025-08" db="UniProtKB">
        <authorList>
            <consortium name="Ensembl"/>
        </authorList>
    </citation>
    <scope>IDENTIFICATION</scope>
</reference>
<dbReference type="Gene3D" id="2.30.29.30">
    <property type="entry name" value="Pleckstrin-homology domain (PH domain)/Phosphotyrosine-binding domain (PTB)"/>
    <property type="match status" value="1"/>
</dbReference>
<evidence type="ECO:0000256" key="10">
    <source>
        <dbReference type="ARBA" id="ARBA00023054"/>
    </source>
</evidence>
<keyword evidence="17" id="KW-1185">Reference proteome</keyword>
<reference evidence="16" key="2">
    <citation type="submission" date="2025-09" db="UniProtKB">
        <authorList>
            <consortium name="Ensembl"/>
        </authorList>
    </citation>
    <scope>IDENTIFICATION</scope>
</reference>
<evidence type="ECO:0000256" key="11">
    <source>
        <dbReference type="ARBA" id="ARBA00023055"/>
    </source>
</evidence>
<accession>A0A8C6X6Q0</accession>
<dbReference type="Pfam" id="PF00169">
    <property type="entry name" value="PH"/>
    <property type="match status" value="1"/>
</dbReference>
<evidence type="ECO:0000313" key="17">
    <source>
        <dbReference type="Proteomes" id="UP000694559"/>
    </source>
</evidence>
<evidence type="ECO:0000259" key="15">
    <source>
        <dbReference type="PROSITE" id="PS50848"/>
    </source>
</evidence>
<protein>
    <recommendedName>
        <fullName evidence="5">Ceramide transfer protein</fullName>
    </recommendedName>
    <alternativeName>
        <fullName evidence="12">Collagen type IV alpha-3-binding protein</fullName>
    </alternativeName>
</protein>
<dbReference type="OrthoDB" id="2344588at2759"/>
<organism evidence="16 17">
    <name type="scientific">Naja naja</name>
    <name type="common">Indian cobra</name>
    <dbReference type="NCBI Taxonomy" id="35670"/>
    <lineage>
        <taxon>Eukaryota</taxon>
        <taxon>Metazoa</taxon>
        <taxon>Chordata</taxon>
        <taxon>Craniata</taxon>
        <taxon>Vertebrata</taxon>
        <taxon>Euteleostomi</taxon>
        <taxon>Lepidosauria</taxon>
        <taxon>Squamata</taxon>
        <taxon>Bifurcata</taxon>
        <taxon>Unidentata</taxon>
        <taxon>Episquamata</taxon>
        <taxon>Toxicofera</taxon>
        <taxon>Serpentes</taxon>
        <taxon>Colubroidea</taxon>
        <taxon>Elapidae</taxon>
        <taxon>Elapinae</taxon>
        <taxon>Naja</taxon>
    </lineage>
</organism>
<dbReference type="SMART" id="SM00233">
    <property type="entry name" value="PH"/>
    <property type="match status" value="1"/>
</dbReference>
<gene>
    <name evidence="16" type="primary">CERT1</name>
</gene>
<evidence type="ECO:0000256" key="9">
    <source>
        <dbReference type="ARBA" id="ARBA00023034"/>
    </source>
</evidence>
<dbReference type="PANTHER" id="PTHR19308:SF53">
    <property type="entry name" value="CERAMIDE TRANSFER PROTEIN"/>
    <property type="match status" value="1"/>
</dbReference>
<evidence type="ECO:0000313" key="16">
    <source>
        <dbReference type="Ensembl" id="ENSNNAP00000009768.1"/>
    </source>
</evidence>
<dbReference type="PROSITE" id="PS50003">
    <property type="entry name" value="PH_DOMAIN"/>
    <property type="match status" value="1"/>
</dbReference>
<dbReference type="GO" id="GO:0005783">
    <property type="term" value="C:endoplasmic reticulum"/>
    <property type="evidence" value="ECO:0007669"/>
    <property type="project" value="UniProtKB-SubCell"/>
</dbReference>
<dbReference type="FunFam" id="3.30.530.20:FF:000003">
    <property type="entry name" value="Collagen type IV alpha-3-binding protein-like protein"/>
    <property type="match status" value="1"/>
</dbReference>
<keyword evidence="7" id="KW-0963">Cytoplasm</keyword>
<evidence type="ECO:0000256" key="1">
    <source>
        <dbReference type="ARBA" id="ARBA00000074"/>
    </source>
</evidence>
<feature type="domain" description="START" evidence="15">
    <location>
        <begin position="357"/>
        <end position="560"/>
    </location>
</feature>
<dbReference type="InterPro" id="IPR002913">
    <property type="entry name" value="START_lipid-bd_dom"/>
</dbReference>
<evidence type="ECO:0000256" key="8">
    <source>
        <dbReference type="ARBA" id="ARBA00022824"/>
    </source>
</evidence>
<keyword evidence="10" id="KW-0175">Coiled coil</keyword>
<evidence type="ECO:0000256" key="5">
    <source>
        <dbReference type="ARBA" id="ARBA00021440"/>
    </source>
</evidence>
<dbReference type="GO" id="GO:0035621">
    <property type="term" value="P:ER to Golgi ceramide transport"/>
    <property type="evidence" value="ECO:0007669"/>
    <property type="project" value="TreeGrafter"/>
</dbReference>
<keyword evidence="11" id="KW-0445">Lipid transport</keyword>
<evidence type="ECO:0000256" key="7">
    <source>
        <dbReference type="ARBA" id="ARBA00022490"/>
    </source>
</evidence>
<dbReference type="Gene3D" id="3.30.530.20">
    <property type="match status" value="1"/>
</dbReference>
<dbReference type="PROSITE" id="PS50848">
    <property type="entry name" value="START"/>
    <property type="match status" value="1"/>
</dbReference>
<dbReference type="InterPro" id="IPR051213">
    <property type="entry name" value="START_lipid_transfer"/>
</dbReference>
<sequence length="566" mass="64495">MSDNQSWHSSGSEEDPETESGAPVEFCGGLSKWTNYIHGWQDRWVVLKNNILSYYKSEDEREYGCRGSIFLSKAVITPHEFDECRFDISVNDSVWYLRAQDLDHRHQWIDAIEQHKTESGYGSESSLRRHGSMASLVSGASGYSATSTSSFKKGHSLREKLAEMETFRDILCRQVDTLQKYFDACADAVSKDELQRDKVVEDDEDDFPTTRSDGEFLHTNGSKEKWFPHVTPKGINGIDFKGEAITFKATTAGILATLSHCIELMVKREESWQKRLDKEGPNSLINEEEFFDAVEAALDRQDKIEEQSQSEKVRLHWPTSLPPGDAFSGVGNHRFVQKVEEMVQNHMTYSLQDVGGDANWQLVVEEGEMKVYRREVEENGIVLDPLKATHAVKGVTGHEVCHYFWNVDVRNDWETTIENFRVVETLSDNAIIIYQTHKRVWPASQRDVLYLSAIRKIPVLNENDTETWIVCNFSVEHDSVPTNNRCVRAKINIAMICQTLVSPPEGNKKISRDNILCKITYVANVNPGGWAPASVLRAVAKREYPKFLKRFTSYVQDKTAGKSILF</sequence>
<evidence type="ECO:0000256" key="2">
    <source>
        <dbReference type="ARBA" id="ARBA00004240"/>
    </source>
</evidence>
<keyword evidence="9" id="KW-0333">Golgi apparatus</keyword>
<dbReference type="InterPro" id="IPR023393">
    <property type="entry name" value="START-like_dom_sf"/>
</dbReference>
<comment type="subcellular location">
    <subcellularLocation>
        <location evidence="3">Cytoplasm</location>
    </subcellularLocation>
    <subcellularLocation>
        <location evidence="2">Endoplasmic reticulum</location>
    </subcellularLocation>
    <subcellularLocation>
        <location evidence="4">Golgi apparatus</location>
    </subcellularLocation>
</comment>
<dbReference type="Proteomes" id="UP000694559">
    <property type="component" value="Unplaced"/>
</dbReference>
<keyword evidence="6" id="KW-0813">Transport</keyword>
<dbReference type="PANTHER" id="PTHR19308">
    <property type="entry name" value="PHOSPHATIDYLCHOLINE TRANSFER PROTEIN"/>
    <property type="match status" value="1"/>
</dbReference>
<dbReference type="SUPFAM" id="SSF55961">
    <property type="entry name" value="Bet v1-like"/>
    <property type="match status" value="1"/>
</dbReference>
<name>A0A8C6X6Q0_NAJNA</name>
<dbReference type="Pfam" id="PF01852">
    <property type="entry name" value="START"/>
    <property type="match status" value="1"/>
</dbReference>
<evidence type="ECO:0000256" key="6">
    <source>
        <dbReference type="ARBA" id="ARBA00022448"/>
    </source>
</evidence>
<dbReference type="InterPro" id="IPR011993">
    <property type="entry name" value="PH-like_dom_sf"/>
</dbReference>
<dbReference type="CDD" id="cd08872">
    <property type="entry name" value="START_STARD11-like"/>
    <property type="match status" value="1"/>
</dbReference>
<dbReference type="InterPro" id="IPR001849">
    <property type="entry name" value="PH_domain"/>
</dbReference>
<dbReference type="InterPro" id="IPR041952">
    <property type="entry name" value="STARD11_START"/>
</dbReference>
<evidence type="ECO:0000259" key="14">
    <source>
        <dbReference type="PROSITE" id="PS50003"/>
    </source>
</evidence>
<evidence type="ECO:0000256" key="12">
    <source>
        <dbReference type="ARBA" id="ARBA00031527"/>
    </source>
</evidence>